<dbReference type="HOGENOM" id="CLU_3072951_0_0_11"/>
<evidence type="ECO:0000256" key="1">
    <source>
        <dbReference type="SAM" id="SignalP"/>
    </source>
</evidence>
<comment type="caution">
    <text evidence="2">The sequence shown here is derived from an EMBL/GenBank/DDBJ whole genome shotgun (WGS) entry which is preliminary data.</text>
</comment>
<evidence type="ECO:0000313" key="2">
    <source>
        <dbReference type="EMBL" id="ENO17279.1"/>
    </source>
</evidence>
<keyword evidence="2" id="KW-0560">Oxidoreductase</keyword>
<dbReference type="EC" id="1.8.4.11" evidence="2"/>
<sequence length="54" mass="5774">MSRRSFSRGLVPLMALVALVSVSFAPPARAEDTITTQPYVDLLNLGALKELGIS</sequence>
<evidence type="ECO:0000313" key="3">
    <source>
        <dbReference type="Proteomes" id="UP000013015"/>
    </source>
</evidence>
<accession>N6WAM7</accession>
<name>N6WAM7_9ACTO</name>
<organism evidence="2 3">
    <name type="scientific">Schaalia cardiffensis F0333</name>
    <dbReference type="NCBI Taxonomy" id="888050"/>
    <lineage>
        <taxon>Bacteria</taxon>
        <taxon>Bacillati</taxon>
        <taxon>Actinomycetota</taxon>
        <taxon>Actinomycetes</taxon>
        <taxon>Actinomycetales</taxon>
        <taxon>Actinomycetaceae</taxon>
        <taxon>Schaalia</taxon>
    </lineage>
</organism>
<dbReference type="EMBL" id="AQHZ01000039">
    <property type="protein sequence ID" value="ENO17279.1"/>
    <property type="molecule type" value="Genomic_DNA"/>
</dbReference>
<reference evidence="2 3" key="1">
    <citation type="submission" date="2013-03" db="EMBL/GenBank/DDBJ databases">
        <title>Reference genome for the Human Microbiome Project.</title>
        <authorList>
            <person name="Aqrawi P."/>
            <person name="Ayvaz T."/>
            <person name="Bess C."/>
            <person name="Blankenburg K."/>
            <person name="Coyle M."/>
            <person name="Deng J."/>
            <person name="Forbes L."/>
            <person name="Fowler G."/>
            <person name="Francisco L."/>
            <person name="Fu Q."/>
            <person name="Gibbs R."/>
            <person name="Gross S."/>
            <person name="Gubbala S."/>
            <person name="Hale W."/>
            <person name="Hemphill L."/>
            <person name="Highlander S."/>
            <person name="Hirani K."/>
            <person name="Jackson L."/>
            <person name="Jakkamsetti A."/>
            <person name="Javaid M."/>
            <person name="Jayaseelan J.C."/>
            <person name="Jiang H."/>
            <person name="Joshi V."/>
            <person name="Korchina V."/>
            <person name="Kovar C."/>
            <person name="Lara F."/>
            <person name="Lee S."/>
            <person name="Liu Y."/>
            <person name="Mata R."/>
            <person name="Mathew T."/>
            <person name="Munidasa M."/>
            <person name="Muzny D."/>
            <person name="Nazareth L."/>
            <person name="Ngo R."/>
            <person name="Nguyen L."/>
            <person name="Nguyen N."/>
            <person name="Okwuonu G."/>
            <person name="Ongeri F."/>
            <person name="Palculict T."/>
            <person name="Patil S."/>
            <person name="Petrosino J."/>
            <person name="Pham C."/>
            <person name="Pham P."/>
            <person name="Pu L.-L."/>
            <person name="Qin X."/>
            <person name="Qu J."/>
            <person name="Reid J."/>
            <person name="Ross M."/>
            <person name="Ruth R."/>
            <person name="Saada N."/>
            <person name="San Lucas F."/>
            <person name="Santibanez J."/>
            <person name="Shang Y."/>
            <person name="Simmons D."/>
            <person name="Song X.-Z."/>
            <person name="Tang L.-Y."/>
            <person name="Thornton R."/>
            <person name="Warren J."/>
            <person name="Weissenberger G."/>
            <person name="Wilczek-Boney K."/>
            <person name="Worley K."/>
            <person name="Youmans B."/>
            <person name="Zhang J."/>
            <person name="Zhang L."/>
            <person name="Zhao Z."/>
            <person name="Zhou C."/>
            <person name="Zhu D."/>
            <person name="Zhu Y."/>
        </authorList>
    </citation>
    <scope>NUCLEOTIDE SEQUENCE [LARGE SCALE GENOMIC DNA]</scope>
    <source>
        <strain evidence="2 3">F0333</strain>
    </source>
</reference>
<keyword evidence="3" id="KW-1185">Reference proteome</keyword>
<feature type="chain" id="PRO_5004127595" evidence="1">
    <location>
        <begin position="31"/>
        <end position="54"/>
    </location>
</feature>
<keyword evidence="1" id="KW-0732">Signal</keyword>
<feature type="non-terminal residue" evidence="2">
    <location>
        <position position="54"/>
    </location>
</feature>
<feature type="signal peptide" evidence="1">
    <location>
        <begin position="1"/>
        <end position="30"/>
    </location>
</feature>
<dbReference type="GO" id="GO:0008113">
    <property type="term" value="F:peptide-methionine (S)-S-oxide reductase activity"/>
    <property type="evidence" value="ECO:0007669"/>
    <property type="project" value="UniProtKB-EC"/>
</dbReference>
<dbReference type="AlphaFoldDB" id="N6WAM7"/>
<proteinExistence type="predicted"/>
<dbReference type="Proteomes" id="UP000013015">
    <property type="component" value="Unassembled WGS sequence"/>
</dbReference>
<gene>
    <name evidence="2" type="ORF">HMPREF9004_1982</name>
</gene>
<protein>
    <submittedName>
        <fullName evidence="2">Peptide-methionine (S)-S-oxide reductase</fullName>
        <ecNumber evidence="2">1.8.4.11</ecNumber>
    </submittedName>
</protein>